<protein>
    <submittedName>
        <fullName evidence="1">Uncharacterized protein</fullName>
    </submittedName>
</protein>
<keyword evidence="2" id="KW-1185">Reference proteome</keyword>
<sequence length="513" mass="58338">MTLRQETVDSLYCRLNDLKFLQVRGTPVSGKSTLASLLFYYIYNIEGESPYWISSWPDPHSPGTPPGSRKPRLSEDAEGWAWEDNSVVIFDEAQSTYWDTSLWDDVFKTLCSNPTTRRNRVIIFSSYGSPTGAMAGGTPWDVPSKNRVSFCEDRPPDGYKPVGLFFTKDEFQNYVLRRNMLQQHKFSNQLPERIFILTAGHVGAMEELFRALTAQSCYRHLTRAQTYDIADFESLDPKDLLRGLEEGSIFSRGLPKTGHLRVPETAQIFKHVLCEGGITAPTPTTPTRLPEGALGNCFQRGWLHAIPAEDNQTSYVFATHLHKWFVQWKMFGEVPGAGLSYTDLLEFTFDAFSNFSPTLLSEERNIDLGITQSTPEAQFQSEFYRCSFQLSDGHVVTFPEFGTAKGRADFYIPSEEWGIELLRDGQKLEEHVGRFSKTGKYGKTLRLSQHIILDCRFTMPRKTNSHLQNLYHVVFTLSTKPDLNPVWTIEILDNNLNAVHGMKQVLTSSNDPF</sequence>
<dbReference type="STRING" id="50990.A0A4Y7QFP2"/>
<dbReference type="OrthoDB" id="5424500at2759"/>
<dbReference type="InterPro" id="IPR027417">
    <property type="entry name" value="P-loop_NTPase"/>
</dbReference>
<name>A0A4Y7QFP2_9AGAM</name>
<evidence type="ECO:0000313" key="2">
    <source>
        <dbReference type="Proteomes" id="UP000294933"/>
    </source>
</evidence>
<accession>A0A4Y7QFP2</accession>
<dbReference type="AlphaFoldDB" id="A0A4Y7QFP2"/>
<proteinExistence type="predicted"/>
<dbReference type="Proteomes" id="UP000294933">
    <property type="component" value="Unassembled WGS sequence"/>
</dbReference>
<dbReference type="VEuPathDB" id="FungiDB:BD410DRAFT_604146"/>
<organism evidence="1 2">
    <name type="scientific">Rickenella mellea</name>
    <dbReference type="NCBI Taxonomy" id="50990"/>
    <lineage>
        <taxon>Eukaryota</taxon>
        <taxon>Fungi</taxon>
        <taxon>Dikarya</taxon>
        <taxon>Basidiomycota</taxon>
        <taxon>Agaricomycotina</taxon>
        <taxon>Agaricomycetes</taxon>
        <taxon>Hymenochaetales</taxon>
        <taxon>Rickenellaceae</taxon>
        <taxon>Rickenella</taxon>
    </lineage>
</organism>
<dbReference type="EMBL" id="ML170163">
    <property type="protein sequence ID" value="TDL25680.1"/>
    <property type="molecule type" value="Genomic_DNA"/>
</dbReference>
<reference evidence="1 2" key="1">
    <citation type="submission" date="2018-06" db="EMBL/GenBank/DDBJ databases">
        <title>A transcriptomic atlas of mushroom development highlights an independent origin of complex multicellularity.</title>
        <authorList>
            <consortium name="DOE Joint Genome Institute"/>
            <person name="Krizsan K."/>
            <person name="Almasi E."/>
            <person name="Merenyi Z."/>
            <person name="Sahu N."/>
            <person name="Viragh M."/>
            <person name="Koszo T."/>
            <person name="Mondo S."/>
            <person name="Kiss B."/>
            <person name="Balint B."/>
            <person name="Kues U."/>
            <person name="Barry K."/>
            <person name="Hegedus J.C."/>
            <person name="Henrissat B."/>
            <person name="Johnson J."/>
            <person name="Lipzen A."/>
            <person name="Ohm R."/>
            <person name="Nagy I."/>
            <person name="Pangilinan J."/>
            <person name="Yan J."/>
            <person name="Xiong Y."/>
            <person name="Grigoriev I.V."/>
            <person name="Hibbett D.S."/>
            <person name="Nagy L.G."/>
        </authorList>
    </citation>
    <scope>NUCLEOTIDE SEQUENCE [LARGE SCALE GENOMIC DNA]</scope>
    <source>
        <strain evidence="1 2">SZMC22713</strain>
    </source>
</reference>
<evidence type="ECO:0000313" key="1">
    <source>
        <dbReference type="EMBL" id="TDL25680.1"/>
    </source>
</evidence>
<gene>
    <name evidence="1" type="ORF">BD410DRAFT_604146</name>
</gene>
<dbReference type="SUPFAM" id="SSF52540">
    <property type="entry name" value="P-loop containing nucleoside triphosphate hydrolases"/>
    <property type="match status" value="1"/>
</dbReference>